<dbReference type="InterPro" id="IPR023214">
    <property type="entry name" value="HAD_sf"/>
</dbReference>
<proteinExistence type="inferred from homology"/>
<dbReference type="InterPro" id="IPR036412">
    <property type="entry name" value="HAD-like_sf"/>
</dbReference>
<feature type="active site" description="Nucleophile" evidence="4">
    <location>
        <position position="11"/>
    </location>
</feature>
<feature type="active site" description="Proton donor" evidence="4">
    <location>
        <position position="13"/>
    </location>
</feature>
<reference evidence="5" key="1">
    <citation type="submission" date="2017-05" db="EMBL/GenBank/DDBJ databases">
        <authorList>
            <person name="Varghese N."/>
            <person name="Submissions S."/>
        </authorList>
    </citation>
    <scope>NUCLEOTIDE SEQUENCE</scope>
    <source>
        <strain evidence="5">Su22</strain>
    </source>
</reference>
<dbReference type="InterPro" id="IPR052419">
    <property type="entry name" value="5_3-deoxyribonucleotidase-like"/>
</dbReference>
<keyword evidence="6" id="KW-1185">Reference proteome</keyword>
<dbReference type="PANTHER" id="PTHR35134:SF2">
    <property type="entry name" value="NUCLEOTIDASE YQFW-RELATED"/>
    <property type="match status" value="1"/>
</dbReference>
<dbReference type="InterPro" id="IPR010708">
    <property type="entry name" value="5'(3')-deoxyribonucleotidase"/>
</dbReference>
<accession>A0AA46AJZ8</accession>
<dbReference type="GO" id="GO:0009264">
    <property type="term" value="P:deoxyribonucleotide catabolic process"/>
    <property type="evidence" value="ECO:0007669"/>
    <property type="project" value="InterPro"/>
</dbReference>
<dbReference type="EC" id="3.1.3.-" evidence="3"/>
<evidence type="ECO:0000256" key="4">
    <source>
        <dbReference type="PIRSR" id="PIRSR610708-1"/>
    </source>
</evidence>
<protein>
    <recommendedName>
        <fullName evidence="3">Nucleotidase</fullName>
        <ecNumber evidence="3">3.1.3.-</ecNumber>
    </recommendedName>
</protein>
<sequence>MFFKSMTLGIDIDATLTEAYYWLPWANAHFDRSLRPEDVTCYDIHTVLGITEEEYLDFYARYGEALHGASHVRREAPAVLLRLSQDHQLHYVTARHPGMRQVTQEWLERYEIPQNGLHLLGSHDKVATAQRLGCHLFVEDRYENAVAIAESGIDVLLIDCHYNRNLPLPGNVKRVSNWHQVEKAVRLLEKSMGSGLRSLSA</sequence>
<dbReference type="SUPFAM" id="SSF56784">
    <property type="entry name" value="HAD-like"/>
    <property type="match status" value="1"/>
</dbReference>
<evidence type="ECO:0000256" key="1">
    <source>
        <dbReference type="ARBA" id="ARBA00009589"/>
    </source>
</evidence>
<dbReference type="RefSeq" id="WP_283410088.1">
    <property type="nucleotide sequence ID" value="NZ_FXUF01000012.1"/>
</dbReference>
<dbReference type="GO" id="GO:0008253">
    <property type="term" value="F:5'-nucleotidase activity"/>
    <property type="evidence" value="ECO:0007669"/>
    <property type="project" value="InterPro"/>
</dbReference>
<dbReference type="EMBL" id="FXUF01000012">
    <property type="protein sequence ID" value="SMP64961.1"/>
    <property type="molecule type" value="Genomic_DNA"/>
</dbReference>
<dbReference type="Proteomes" id="UP001158066">
    <property type="component" value="Unassembled WGS sequence"/>
</dbReference>
<comment type="similarity">
    <text evidence="1 3">Belongs to the 5'(3')-deoxyribonucleotidase family.</text>
</comment>
<dbReference type="PANTHER" id="PTHR35134">
    <property type="entry name" value="NUCLEOTIDASE YQFW-RELATED"/>
    <property type="match status" value="1"/>
</dbReference>
<dbReference type="PIRSF" id="PIRSF021362">
    <property type="entry name" value="UCP021362_HAD"/>
    <property type="match status" value="1"/>
</dbReference>
<organism evidence="5 6">
    <name type="scientific">Anoxynatronum buryatiense</name>
    <dbReference type="NCBI Taxonomy" id="489973"/>
    <lineage>
        <taxon>Bacteria</taxon>
        <taxon>Bacillati</taxon>
        <taxon>Bacillota</taxon>
        <taxon>Clostridia</taxon>
        <taxon>Eubacteriales</taxon>
        <taxon>Clostridiaceae</taxon>
        <taxon>Anoxynatronum</taxon>
    </lineage>
</organism>
<name>A0AA46AJZ8_9CLOT</name>
<dbReference type="Gene3D" id="3.40.50.1000">
    <property type="entry name" value="HAD superfamily/HAD-like"/>
    <property type="match status" value="1"/>
</dbReference>
<keyword evidence="2 3" id="KW-0378">Hydrolase</keyword>
<gene>
    <name evidence="5" type="ORF">SAMN06296020_11242</name>
</gene>
<dbReference type="Pfam" id="PF06941">
    <property type="entry name" value="NT5C"/>
    <property type="match status" value="1"/>
</dbReference>
<evidence type="ECO:0000313" key="6">
    <source>
        <dbReference type="Proteomes" id="UP001158066"/>
    </source>
</evidence>
<evidence type="ECO:0000256" key="2">
    <source>
        <dbReference type="ARBA" id="ARBA00022801"/>
    </source>
</evidence>
<dbReference type="AlphaFoldDB" id="A0AA46AJZ8"/>
<evidence type="ECO:0000313" key="5">
    <source>
        <dbReference type="EMBL" id="SMP64961.1"/>
    </source>
</evidence>
<evidence type="ECO:0000256" key="3">
    <source>
        <dbReference type="PIRNR" id="PIRNR021362"/>
    </source>
</evidence>
<comment type="caution">
    <text evidence="5">The sequence shown here is derived from an EMBL/GenBank/DDBJ whole genome shotgun (WGS) entry which is preliminary data.</text>
</comment>
<dbReference type="InterPro" id="IPR009206">
    <property type="entry name" value="Nucleotidase_putative"/>
</dbReference>